<accession>A0A1Q2CB10</accession>
<evidence type="ECO:0000313" key="3">
    <source>
        <dbReference type="Proteomes" id="UP000188159"/>
    </source>
</evidence>
<dbReference type="Gene3D" id="3.40.50.300">
    <property type="entry name" value="P-loop containing nucleotide triphosphate hydrolases"/>
    <property type="match status" value="1"/>
</dbReference>
<dbReference type="PANTHER" id="PTHR34825:SF1">
    <property type="entry name" value="AAA-ATPASE-LIKE DOMAIN-CONTAINING PROTEIN"/>
    <property type="match status" value="1"/>
</dbReference>
<feature type="domain" description="AAA-ATPase-like" evidence="1">
    <location>
        <begin position="19"/>
        <end position="207"/>
    </location>
</feature>
<evidence type="ECO:0000313" key="2">
    <source>
        <dbReference type="EMBL" id="AQP40936.1"/>
    </source>
</evidence>
<reference evidence="2 3" key="1">
    <citation type="journal article" date="2016" name="Sci. Rep.">
        <title>Accelerated dysbiosis of gut microbiota during aggravation of DSS-induced colitis by a butyrate-producing bacterium.</title>
        <authorList>
            <person name="Zhang Q."/>
            <person name="Wu Y."/>
            <person name="Wang J."/>
            <person name="Wu G."/>
            <person name="Long W."/>
            <person name="Xue Z."/>
            <person name="Wang L."/>
            <person name="Zhang X."/>
            <person name="Pang X."/>
            <person name="Zhao Y."/>
            <person name="Zhao L."/>
            <person name="Zhang C."/>
        </authorList>
    </citation>
    <scope>NUCLEOTIDE SEQUENCE [LARGE SCALE GENOMIC DNA]</scope>
    <source>
        <strain evidence="2 3">BPB5</strain>
    </source>
</reference>
<protein>
    <recommendedName>
        <fullName evidence="1">AAA-ATPase-like domain-containing protein</fullName>
    </recommendedName>
</protein>
<name>A0A1Q2CB10_ANAHA</name>
<dbReference type="Pfam" id="PF09820">
    <property type="entry name" value="AAA-ATPase_like"/>
    <property type="match status" value="1"/>
</dbReference>
<dbReference type="RefSeq" id="WP_077327820.1">
    <property type="nucleotide sequence ID" value="NZ_CP012098.1"/>
</dbReference>
<dbReference type="SUPFAM" id="SSF52540">
    <property type="entry name" value="P-loop containing nucleoside triphosphate hydrolases"/>
    <property type="match status" value="1"/>
</dbReference>
<evidence type="ECO:0000259" key="1">
    <source>
        <dbReference type="Pfam" id="PF09820"/>
    </source>
</evidence>
<dbReference type="Proteomes" id="UP000188159">
    <property type="component" value="Chromosome"/>
</dbReference>
<dbReference type="InterPro" id="IPR018631">
    <property type="entry name" value="AAA-ATPase-like_dom"/>
</dbReference>
<dbReference type="AlphaFoldDB" id="A0A1Q2CB10"/>
<gene>
    <name evidence="2" type="ORF">DO83_08615</name>
</gene>
<proteinExistence type="predicted"/>
<organism evidence="2 3">
    <name type="scientific">Anaerostipes hadrus</name>
    <dbReference type="NCBI Taxonomy" id="649756"/>
    <lineage>
        <taxon>Bacteria</taxon>
        <taxon>Bacillati</taxon>
        <taxon>Bacillota</taxon>
        <taxon>Clostridia</taxon>
        <taxon>Lachnospirales</taxon>
        <taxon>Lachnospiraceae</taxon>
        <taxon>Anaerostipes</taxon>
    </lineage>
</organism>
<dbReference type="EMBL" id="CP012098">
    <property type="protein sequence ID" value="AQP40936.1"/>
    <property type="molecule type" value="Genomic_DNA"/>
</dbReference>
<sequence length="534" mass="62857">MGFYMDSASPKTLYRRVYNGTYFVDKSMMLKEIFKYIDAGDEYICVTRPRRFGKTVMANMIAAFLTDAVDSSDIFDHLKISQDKDYKKHLNQYKVIQINFSELPDECEDYKTYIRRVHKLWKEDLQELYPQLNLDYEDATKDLLRKIHERTGDEFVFVLDEWDYIFHEWFMTDKDKDDHLAFLSSLLKDQSYVKMTYMTGILPIAKYSSGSKLNMFVEYTMAEEEKFSDAFGFTDTEVDELFKRYQEHNEKQNLTREDLRIWYDGYHSKSGERIYNPRSVVVALMNNNLGNYWTNSGPYDEIYSYIKHNVADVREDVALMVSGESVPAKIREYAVESMNLTTRDEIYSAMVVYGFLTYENGRVSIPNKELMDRFGDMLQKESSMGYIYQLAKNSRKMLDATIHYDTKTMQQILEYAHNTEVPILSYNHEVELAAIVNLVYLIARDYYRIEREEKSGTGFVDFIFYPNDPNEHPGMILELKVDASPEKAIEQIKEKKYDLKLRKSLGENSKTRILAVGISYDKKSKEHKCKVEDL</sequence>
<dbReference type="PANTHER" id="PTHR34825">
    <property type="entry name" value="CONSERVED PROTEIN, WITH A WEAK D-GALACTARATE DEHYDRATASE/ALTRONATE HYDROLASE DOMAIN"/>
    <property type="match status" value="1"/>
</dbReference>
<dbReference type="Pfam" id="PF08011">
    <property type="entry name" value="PDDEXK_9"/>
    <property type="match status" value="1"/>
</dbReference>
<dbReference type="InterPro" id="IPR012547">
    <property type="entry name" value="PDDEXK_9"/>
</dbReference>
<dbReference type="InterPro" id="IPR027417">
    <property type="entry name" value="P-loop_NTPase"/>
</dbReference>